<dbReference type="AlphaFoldDB" id="A0A4Z2CKS0"/>
<evidence type="ECO:0000313" key="3">
    <source>
        <dbReference type="Proteomes" id="UP000311919"/>
    </source>
</evidence>
<dbReference type="Proteomes" id="UP000311919">
    <property type="component" value="Unassembled WGS sequence"/>
</dbReference>
<feature type="region of interest" description="Disordered" evidence="1">
    <location>
        <begin position="20"/>
        <end position="44"/>
    </location>
</feature>
<keyword evidence="3" id="KW-1185">Reference proteome</keyword>
<evidence type="ECO:0000313" key="2">
    <source>
        <dbReference type="EMBL" id="TNN04610.1"/>
    </source>
</evidence>
<feature type="region of interest" description="Disordered" evidence="1">
    <location>
        <begin position="56"/>
        <end position="112"/>
    </location>
</feature>
<sequence length="112" mass="11892">PAYQAGKGQGRTPMRVISANTETESAQMPKGPIQGDLESPPLDRPRVMGVADAVLGQEEADPGKTCKRGRRAGAKQPLMGTLRRGGTAAPSSPPHARRYEKDCREINSGRVG</sequence>
<comment type="caution">
    <text evidence="2">The sequence shown here is derived from an EMBL/GenBank/DDBJ whole genome shotgun (WGS) entry which is preliminary data.</text>
</comment>
<dbReference type="EMBL" id="SKCS01001304">
    <property type="protein sequence ID" value="TNN04610.1"/>
    <property type="molecule type" value="Genomic_DNA"/>
</dbReference>
<feature type="non-terminal residue" evidence="2">
    <location>
        <position position="1"/>
    </location>
</feature>
<evidence type="ECO:0000256" key="1">
    <source>
        <dbReference type="SAM" id="MobiDB-lite"/>
    </source>
</evidence>
<feature type="compositionally biased region" description="Basic and acidic residues" evidence="1">
    <location>
        <begin position="97"/>
        <end position="112"/>
    </location>
</feature>
<protein>
    <submittedName>
        <fullName evidence="2">Uncharacterized protein</fullName>
    </submittedName>
</protein>
<gene>
    <name evidence="2" type="ORF">EWB00_000902</name>
</gene>
<proteinExistence type="predicted"/>
<accession>A0A4Z2CKS0</accession>
<reference evidence="2 3" key="1">
    <citation type="submission" date="2019-03" db="EMBL/GenBank/DDBJ databases">
        <title>An improved genome assembly of the fluke Schistosoma japonicum.</title>
        <authorList>
            <person name="Hu W."/>
            <person name="Luo F."/>
            <person name="Yin M."/>
            <person name="Mo X."/>
            <person name="Sun C."/>
            <person name="Wu Q."/>
            <person name="Zhu B."/>
            <person name="Xiang M."/>
            <person name="Wang J."/>
            <person name="Wang Y."/>
            <person name="Zhang T."/>
            <person name="Xu B."/>
            <person name="Zheng H."/>
            <person name="Feng Z."/>
        </authorList>
    </citation>
    <scope>NUCLEOTIDE SEQUENCE [LARGE SCALE GENOMIC DNA]</scope>
    <source>
        <strain evidence="2">HuSjv2</strain>
        <tissue evidence="2">Worms</tissue>
    </source>
</reference>
<name>A0A4Z2CKS0_SCHJA</name>
<organism evidence="2 3">
    <name type="scientific">Schistosoma japonicum</name>
    <name type="common">Blood fluke</name>
    <dbReference type="NCBI Taxonomy" id="6182"/>
    <lineage>
        <taxon>Eukaryota</taxon>
        <taxon>Metazoa</taxon>
        <taxon>Spiralia</taxon>
        <taxon>Lophotrochozoa</taxon>
        <taxon>Platyhelminthes</taxon>
        <taxon>Trematoda</taxon>
        <taxon>Digenea</taxon>
        <taxon>Strigeidida</taxon>
        <taxon>Schistosomatoidea</taxon>
        <taxon>Schistosomatidae</taxon>
        <taxon>Schistosoma</taxon>
    </lineage>
</organism>